<evidence type="ECO:0000313" key="3">
    <source>
        <dbReference type="EMBL" id="KAH0571503.1"/>
    </source>
</evidence>
<dbReference type="KEGG" id="ssao:94299712"/>
<comment type="similarity">
    <text evidence="1">Belongs to the peptidase S33 family. ABHD4/ABHD5 subfamily.</text>
</comment>
<feature type="domain" description="Serine aminopeptidase S33" evidence="2">
    <location>
        <begin position="22"/>
        <end position="151"/>
    </location>
</feature>
<dbReference type="InterPro" id="IPR029058">
    <property type="entry name" value="AB_hydrolase_fold"/>
</dbReference>
<organism evidence="3 4">
    <name type="scientific">Spironucleus salmonicida</name>
    <dbReference type="NCBI Taxonomy" id="348837"/>
    <lineage>
        <taxon>Eukaryota</taxon>
        <taxon>Metamonada</taxon>
        <taxon>Diplomonadida</taxon>
        <taxon>Hexamitidae</taxon>
        <taxon>Hexamitinae</taxon>
        <taxon>Spironucleus</taxon>
    </lineage>
</organism>
<dbReference type="InterPro" id="IPR022742">
    <property type="entry name" value="Hydrolase_4"/>
</dbReference>
<dbReference type="Pfam" id="PF12146">
    <property type="entry name" value="Hydrolase_4"/>
    <property type="match status" value="1"/>
</dbReference>
<evidence type="ECO:0000259" key="2">
    <source>
        <dbReference type="Pfam" id="PF12146"/>
    </source>
</evidence>
<proteinExistence type="inferred from homology"/>
<dbReference type="EMBL" id="AUWU02000006">
    <property type="protein sequence ID" value="KAH0571503.1"/>
    <property type="molecule type" value="Genomic_DNA"/>
</dbReference>
<protein>
    <submittedName>
        <fullName evidence="3">Alpha/beta hydrolase family protein</fullName>
    </submittedName>
</protein>
<dbReference type="GO" id="GO:0016787">
    <property type="term" value="F:hydrolase activity"/>
    <property type="evidence" value="ECO:0007669"/>
    <property type="project" value="UniProtKB-KW"/>
</dbReference>
<reference evidence="3 4" key="1">
    <citation type="journal article" date="2014" name="PLoS Genet.">
        <title>The Genome of Spironucleus salmonicida Highlights a Fish Pathogen Adapted to Fluctuating Environments.</title>
        <authorList>
            <person name="Xu F."/>
            <person name="Jerlstrom-Hultqvist J."/>
            <person name="Einarsson E."/>
            <person name="Astvaldsson A."/>
            <person name="Svard S.G."/>
            <person name="Andersson J.O."/>
        </authorList>
    </citation>
    <scope>NUCLEOTIDE SEQUENCE [LARGE SCALE GENOMIC DNA]</scope>
    <source>
        <strain evidence="3 4">ATCC 50377</strain>
    </source>
</reference>
<dbReference type="GeneID" id="94299712"/>
<comment type="caution">
    <text evidence="3">The sequence shown here is derived from an EMBL/GenBank/DDBJ whole genome shotgun (WGS) entry which is preliminary data.</text>
</comment>
<evidence type="ECO:0000256" key="1">
    <source>
        <dbReference type="ARBA" id="ARBA00038097"/>
    </source>
</evidence>
<dbReference type="RefSeq" id="XP_067762276.1">
    <property type="nucleotide sequence ID" value="XM_067909520.1"/>
</dbReference>
<dbReference type="PANTHER" id="PTHR42886:SF29">
    <property type="entry name" value="PUMMELIG, ISOFORM A"/>
    <property type="match status" value="1"/>
</dbReference>
<dbReference type="PANTHER" id="PTHR42886">
    <property type="entry name" value="RE40534P-RELATED"/>
    <property type="match status" value="1"/>
</dbReference>
<sequence length="230" mass="26918">MEQSFYLQTSLGEIYTCFKPSQIKKLIIMVHGVAGTRNSIFFRQIPFQSQFATVRFDFLGQGRSEGEIYFSYSYLVQQLEELLTDKIFQEYTEKIFIGHSKGATVSMFVAKKYETVIAIAPRFFLNQFYGMTQTQIQEIRLGKTLFPIFGGKKIKFSKQDLIELENYDLHQLLSLKMLKLIVIGGKNDDIASYDHIQEYQQYGQIYYYDYGHFDFEIDCLNQLTYILGIN</sequence>
<keyword evidence="3" id="KW-0378">Hydrolase</keyword>
<dbReference type="Proteomes" id="UP000018208">
    <property type="component" value="Unassembled WGS sequence"/>
</dbReference>
<keyword evidence="4" id="KW-1185">Reference proteome</keyword>
<gene>
    <name evidence="3" type="ORF">SS50377_25689</name>
</gene>
<dbReference type="OrthoDB" id="9988524at2759"/>
<dbReference type="Gene3D" id="3.40.50.1820">
    <property type="entry name" value="alpha/beta hydrolase"/>
    <property type="match status" value="1"/>
</dbReference>
<dbReference type="AlphaFoldDB" id="A0A9P8LNQ6"/>
<evidence type="ECO:0000313" key="4">
    <source>
        <dbReference type="Proteomes" id="UP000018208"/>
    </source>
</evidence>
<accession>A0A9P8LNQ6</accession>
<name>A0A9P8LNQ6_9EUKA</name>
<dbReference type="SUPFAM" id="SSF53474">
    <property type="entry name" value="alpha/beta-Hydrolases"/>
    <property type="match status" value="1"/>
</dbReference>